<reference evidence="2" key="1">
    <citation type="journal article" date="2021" name="Science">
        <title>Hunting the eagle killer: A cyanobacterial neurotoxin causes vacuolar myelinopathy.</title>
        <authorList>
            <person name="Breinlinger S."/>
            <person name="Phillips T.J."/>
            <person name="Haram B.N."/>
            <person name="Mares J."/>
            <person name="Martinez Yerena J.A."/>
            <person name="Hrouzek P."/>
            <person name="Sobotka R."/>
            <person name="Henderson W.M."/>
            <person name="Schmieder P."/>
            <person name="Williams S.M."/>
            <person name="Lauderdale J.D."/>
            <person name="Wilde H.D."/>
            <person name="Gerrin W."/>
            <person name="Kust A."/>
            <person name="Washington J.W."/>
            <person name="Wagner C."/>
            <person name="Geier B."/>
            <person name="Liebeke M."/>
            <person name="Enke H."/>
            <person name="Niedermeyer T.H.J."/>
            <person name="Wilde S.B."/>
        </authorList>
    </citation>
    <scope>NUCLEOTIDE SEQUENCE [LARGE SCALE GENOMIC DNA]</scope>
    <source>
        <strain evidence="2">Thurmond2011</strain>
    </source>
</reference>
<dbReference type="AlphaFoldDB" id="A0AAP5IE18"/>
<gene>
    <name evidence="1" type="ORF">G7B40_035320</name>
</gene>
<dbReference type="Proteomes" id="UP000667802">
    <property type="component" value="Unassembled WGS sequence"/>
</dbReference>
<dbReference type="EMBL" id="JAALHA020000027">
    <property type="protein sequence ID" value="MDR9899791.1"/>
    <property type="molecule type" value="Genomic_DNA"/>
</dbReference>
<name>A0AAP5IE18_9CYAN</name>
<organism evidence="1 2">
    <name type="scientific">Aetokthonos hydrillicola Thurmond2011</name>
    <dbReference type="NCBI Taxonomy" id="2712845"/>
    <lineage>
        <taxon>Bacteria</taxon>
        <taxon>Bacillati</taxon>
        <taxon>Cyanobacteriota</taxon>
        <taxon>Cyanophyceae</taxon>
        <taxon>Nostocales</taxon>
        <taxon>Hapalosiphonaceae</taxon>
        <taxon>Aetokthonos</taxon>
    </lineage>
</organism>
<evidence type="ECO:0000313" key="2">
    <source>
        <dbReference type="Proteomes" id="UP000667802"/>
    </source>
</evidence>
<proteinExistence type="predicted"/>
<comment type="caution">
    <text evidence="1">The sequence shown here is derived from an EMBL/GenBank/DDBJ whole genome shotgun (WGS) entry which is preliminary data.</text>
</comment>
<keyword evidence="2" id="KW-1185">Reference proteome</keyword>
<protein>
    <submittedName>
        <fullName evidence="1">Uncharacterized protein</fullName>
    </submittedName>
</protein>
<accession>A0AAP5IE18</accession>
<dbReference type="RefSeq" id="WP_208350536.1">
    <property type="nucleotide sequence ID" value="NZ_JAALHA020000027.1"/>
</dbReference>
<sequence length="1203" mass="138417">MLEYLSISKRQPEFPDYLNFQTLRDIGITHLQALSGKLWTDYNLHDPGVTILEVLCYAVTDLGYRNNLDIQDLLALDAKSEENNFFTPDEILTCNPVTDLDLRKLLIDIPGVRNARLGKLTTYEPAIYIDYASSTLKTTPPNHLSQENAPRLHPRGLYTVYIDLDDQEIKNACGQRAVASSDTLDQVKAVLRNYRNLCEDVHDIVILGDEEIGICCDIELTADADAEDVLVNIYTRLEVLISPPLRFYTLQELLDKGKSIAEIFAGRPAVTSDKFYTSHGFIDPDELEALTPPKIIYTSDLYQEILKVPGVATVKRLSITNFINGLAQSNHPWYLHLTEGYSPVLGIEHCHVTLFKSVLPIAIDVNEVKRRYHQQKTAYAKALRQDYELNLAVPQGSYYNLADHYSIQHDFPLTYGISEEGLPETASALRKAQARQLKGYLVFFDQLLANYFAQLAHVRDLFSWEVDQQNDYMTPQQDKWHTYFNQVLDFPDKPAILRNGQDYLNSIQEETEIYRDRRNRFLDHMLGRFAESFTDYVLFKYQIIQEDPDKIIHHKAQFLQDYPSLSRDRFRAFNYCNCNATSDTENVSGFQKRVSRLLGFQDVRRRNLCHYQVLNHASFTFSVSCGVEKPLTSYQTYTTQEEAQAALEKFLLLALHKDFYKIFSYKYDPTVVETVGPAVVLTIYGYGIVDTEGKVLAASTERFSTRQRRKTALRRWFSNIQVNHDQFKLTVEKSNTGYLFTLKDKTTEQIFLQSLKSYTSERDAWNAASKFAQHLRYLSRYVSLVQGGANQSYSLGITDQTGKVLAITPTQTNPFETFKRLNSLEPFLEIESVTETTSGYRFRLVDWQKVTLLQGTELLENENAARDRFYRNLLGILDSAAIFPTQTSDGFSFRVLSRPRDINTVVAIHPQNYATASERDAAINRLFLFVRTARLSTEITSLSPAYVGYLEKEKETELLKSQQPQPTEEKAWQYGNILLELAQRPDNFRLIDAHNGPYGWELTNDGKQPFFATQYYASKSERNQAISAIQSCINDEGFHVLEHILLLPPKNFSLSEEPPFLPIFVTEDDMTNQGEQQWRLTRQDPYSFWISIILPYWPERFRNMDFRGFVERTLRLEAPAHVALKITWLDLHQMAKFEVAYSNWLKELARNSCDLTRTLKDLLTILPDLQSVYPHGVLIDTHTSNPDNEPIILNQTVLGTSYD</sequence>
<evidence type="ECO:0000313" key="1">
    <source>
        <dbReference type="EMBL" id="MDR9899791.1"/>
    </source>
</evidence>